<sequence>MAGKKKEEKEKKEKPLENWTIKELREEALKSGEVQGVHGMNKEELLTEVRKAKGVPEPGKAKGQGVRELKAKVQELRQKRDEEREQGASKLRLTVLRKKIAKIKRLTKG</sequence>
<organism evidence="1 2">
    <name type="scientific">Desulfomonile tiedjei</name>
    <dbReference type="NCBI Taxonomy" id="2358"/>
    <lineage>
        <taxon>Bacteria</taxon>
        <taxon>Pseudomonadati</taxon>
        <taxon>Thermodesulfobacteriota</taxon>
        <taxon>Desulfomonilia</taxon>
        <taxon>Desulfomonilales</taxon>
        <taxon>Desulfomonilaceae</taxon>
        <taxon>Desulfomonile</taxon>
    </lineage>
</organism>
<name>A0A9D6Z5R4_9BACT</name>
<evidence type="ECO:0000313" key="2">
    <source>
        <dbReference type="Proteomes" id="UP000807825"/>
    </source>
</evidence>
<dbReference type="AlphaFoldDB" id="A0A9D6Z5R4"/>
<dbReference type="Proteomes" id="UP000807825">
    <property type="component" value="Unassembled WGS sequence"/>
</dbReference>
<protein>
    <submittedName>
        <fullName evidence="1">Transcription termination factor Rho</fullName>
    </submittedName>
</protein>
<accession>A0A9D6Z5R4</accession>
<comment type="caution">
    <text evidence="1">The sequence shown here is derived from an EMBL/GenBank/DDBJ whole genome shotgun (WGS) entry which is preliminary data.</text>
</comment>
<evidence type="ECO:0000313" key="1">
    <source>
        <dbReference type="EMBL" id="MBI5252270.1"/>
    </source>
</evidence>
<proteinExistence type="predicted"/>
<dbReference type="EMBL" id="JACRDE010000586">
    <property type="protein sequence ID" value="MBI5252270.1"/>
    <property type="molecule type" value="Genomic_DNA"/>
</dbReference>
<gene>
    <name evidence="1" type="ORF">HY912_22475</name>
</gene>
<reference evidence="1" key="1">
    <citation type="submission" date="2020-07" db="EMBL/GenBank/DDBJ databases">
        <title>Huge and variable diversity of episymbiotic CPR bacteria and DPANN archaea in groundwater ecosystems.</title>
        <authorList>
            <person name="He C.Y."/>
            <person name="Keren R."/>
            <person name="Whittaker M."/>
            <person name="Farag I.F."/>
            <person name="Doudna J."/>
            <person name="Cate J.H.D."/>
            <person name="Banfield J.F."/>
        </authorList>
    </citation>
    <scope>NUCLEOTIDE SEQUENCE</scope>
    <source>
        <strain evidence="1">NC_groundwater_1664_Pr3_B-0.1um_52_9</strain>
    </source>
</reference>